<organism evidence="2 3">
    <name type="scientific">Corynebacterium uterequi</name>
    <dbReference type="NCBI Taxonomy" id="1072256"/>
    <lineage>
        <taxon>Bacteria</taxon>
        <taxon>Bacillati</taxon>
        <taxon>Actinomycetota</taxon>
        <taxon>Actinomycetes</taxon>
        <taxon>Mycobacteriales</taxon>
        <taxon>Corynebacteriaceae</taxon>
        <taxon>Corynebacterium</taxon>
    </lineage>
</organism>
<gene>
    <name evidence="2" type="ORF">CUTER_00575</name>
</gene>
<accession>A0A0G3HBT4</accession>
<dbReference type="KEGG" id="cut:CUTER_00575"/>
<proteinExistence type="predicted"/>
<dbReference type="PANTHER" id="PTHR12110">
    <property type="entry name" value="HYDROXYPYRUVATE ISOMERASE"/>
    <property type="match status" value="1"/>
</dbReference>
<dbReference type="STRING" id="1072256.CUTER_00575"/>
<dbReference type="InterPro" id="IPR013022">
    <property type="entry name" value="Xyl_isomerase-like_TIM-brl"/>
</dbReference>
<keyword evidence="2" id="KW-0413">Isomerase</keyword>
<reference evidence="3" key="2">
    <citation type="submission" date="2015-05" db="EMBL/GenBank/DDBJ databases">
        <title>Complete genome sequence of Corynebacterium uterequi DSM 45634, isolated from the uterus of a maiden mare.</title>
        <authorList>
            <person name="Ruckert C."/>
            <person name="Albersmeier A."/>
            <person name="Winkler A."/>
            <person name="Tauch A."/>
        </authorList>
    </citation>
    <scope>NUCLEOTIDE SEQUENCE [LARGE SCALE GENOMIC DNA]</scope>
    <source>
        <strain evidence="3">DSM 45634</strain>
    </source>
</reference>
<dbReference type="EMBL" id="CP011546">
    <property type="protein sequence ID" value="AKK10140.1"/>
    <property type="molecule type" value="Genomic_DNA"/>
</dbReference>
<evidence type="ECO:0000259" key="1">
    <source>
        <dbReference type="Pfam" id="PF01261"/>
    </source>
</evidence>
<dbReference type="PANTHER" id="PTHR12110:SF41">
    <property type="entry name" value="INOSOSE DEHYDRATASE"/>
    <property type="match status" value="1"/>
</dbReference>
<dbReference type="InterPro" id="IPR036237">
    <property type="entry name" value="Xyl_isomerase-like_sf"/>
</dbReference>
<feature type="domain" description="Xylose isomerase-like TIM barrel" evidence="1">
    <location>
        <begin position="21"/>
        <end position="245"/>
    </location>
</feature>
<evidence type="ECO:0000313" key="2">
    <source>
        <dbReference type="EMBL" id="AKK10140.1"/>
    </source>
</evidence>
<protein>
    <submittedName>
        <fullName evidence="2">Sugar phosphate isomerase/epimerase</fullName>
    </submittedName>
</protein>
<keyword evidence="3" id="KW-1185">Reference proteome</keyword>
<dbReference type="Pfam" id="PF01261">
    <property type="entry name" value="AP_endonuc_2"/>
    <property type="match status" value="1"/>
</dbReference>
<dbReference type="OrthoDB" id="9815124at2"/>
<name>A0A0G3HBT4_9CORY</name>
<dbReference type="AlphaFoldDB" id="A0A0G3HBT4"/>
<dbReference type="Proteomes" id="UP000035548">
    <property type="component" value="Chromosome"/>
</dbReference>
<reference evidence="2 3" key="1">
    <citation type="journal article" date="2015" name="Genome Announc.">
        <title>Virulence Factor Genes Detected in the Complete Genome Sequence of Corynebacterium uterequi DSM 45634, Isolated from the Uterus of a Maiden Mare.</title>
        <authorList>
            <person name="Ruckert C."/>
            <person name="Kriete M."/>
            <person name="Jaenicke S."/>
            <person name="Winkler A."/>
            <person name="Tauch A."/>
        </authorList>
    </citation>
    <scope>NUCLEOTIDE SEQUENCE [LARGE SCALE GENOMIC DNA]</scope>
    <source>
        <strain evidence="2 3">DSM 45634</strain>
    </source>
</reference>
<dbReference type="GO" id="GO:0016853">
    <property type="term" value="F:isomerase activity"/>
    <property type="evidence" value="ECO:0007669"/>
    <property type="project" value="UniProtKB-KW"/>
</dbReference>
<evidence type="ECO:0000313" key="3">
    <source>
        <dbReference type="Proteomes" id="UP000035548"/>
    </source>
</evidence>
<dbReference type="InterPro" id="IPR050312">
    <property type="entry name" value="IolE/XylAMocC-like"/>
</dbReference>
<dbReference type="SUPFAM" id="SSF51658">
    <property type="entry name" value="Xylose isomerase-like"/>
    <property type="match status" value="1"/>
</dbReference>
<dbReference type="PATRIC" id="fig|1072256.5.peg.108"/>
<dbReference type="RefSeq" id="WP_047258790.1">
    <property type="nucleotide sequence ID" value="NZ_CP011546.1"/>
</dbReference>
<dbReference type="Gene3D" id="3.20.20.150">
    <property type="entry name" value="Divalent-metal-dependent TIM barrel enzymes"/>
    <property type="match status" value="1"/>
</dbReference>
<sequence>MWTITGFADEIANDLDEQISLLNQLGIKFVEFRSAWGTKVLDLSDEQLREAKAKLDAAGIKLSSVGSDLGKISITDPFEDHLERARHGVEVAKFFGAPYIRMFSFFIPEGEDADNYRDEVLSRTRAMVELAEAGGITLLHENEKDIYGDIPRRVVDLITSIDSPNYRAIFDPANYVQCGYQPADEAYPEVKDFIDYIHVKDATTPTEEEPLGIITPAGEGDGQFVDLFTKFKADGYEGFVSLEPHLGDFDEFGGLCGPDLWTKAYNGLVTVLNKAGVEYK</sequence>